<gene>
    <name evidence="1" type="ORF">ACFO5O_10250</name>
</gene>
<keyword evidence="2" id="KW-1185">Reference proteome</keyword>
<protein>
    <submittedName>
        <fullName evidence="1">YqjF family protein</fullName>
    </submittedName>
</protein>
<name>A0ABV9N5X4_9FLAO</name>
<evidence type="ECO:0000313" key="1">
    <source>
        <dbReference type="EMBL" id="MFC4722704.1"/>
    </source>
</evidence>
<dbReference type="InterPro" id="IPR023375">
    <property type="entry name" value="ADC_dom_sf"/>
</dbReference>
<dbReference type="RefSeq" id="WP_387963441.1">
    <property type="nucleotide sequence ID" value="NZ_JBHSGP010000014.1"/>
</dbReference>
<accession>A0ABV9N5X4</accession>
<comment type="caution">
    <text evidence="1">The sequence shown here is derived from an EMBL/GenBank/DDBJ whole genome shotgun (WGS) entry which is preliminary data.</text>
</comment>
<organism evidence="1 2">
    <name type="scientific">Geojedonia litorea</name>
    <dbReference type="NCBI Taxonomy" id="1268269"/>
    <lineage>
        <taxon>Bacteria</taxon>
        <taxon>Pseudomonadati</taxon>
        <taxon>Bacteroidota</taxon>
        <taxon>Flavobacteriia</taxon>
        <taxon>Flavobacteriales</taxon>
        <taxon>Flavobacteriaceae</taxon>
        <taxon>Geojedonia</taxon>
    </lineage>
</organism>
<dbReference type="Proteomes" id="UP001595953">
    <property type="component" value="Unassembled WGS sequence"/>
</dbReference>
<dbReference type="Gene3D" id="2.40.400.10">
    <property type="entry name" value="Acetoacetate decarboxylase-like"/>
    <property type="match status" value="1"/>
</dbReference>
<reference evidence="2" key="1">
    <citation type="journal article" date="2019" name="Int. J. Syst. Evol. Microbiol.">
        <title>The Global Catalogue of Microorganisms (GCM) 10K type strain sequencing project: providing services to taxonomists for standard genome sequencing and annotation.</title>
        <authorList>
            <consortium name="The Broad Institute Genomics Platform"/>
            <consortium name="The Broad Institute Genome Sequencing Center for Infectious Disease"/>
            <person name="Wu L."/>
            <person name="Ma J."/>
        </authorList>
    </citation>
    <scope>NUCLEOTIDE SEQUENCE [LARGE SCALE GENOMIC DNA]</scope>
    <source>
        <strain evidence="2">CCUG 63682</strain>
    </source>
</reference>
<dbReference type="PANTHER" id="PTHR39186:SF1">
    <property type="entry name" value="DUF2071 DOMAIN-CONTAINING PROTEIN"/>
    <property type="match status" value="1"/>
</dbReference>
<dbReference type="InterPro" id="IPR018644">
    <property type="entry name" value="DUF2071"/>
</dbReference>
<dbReference type="PANTHER" id="PTHR39186">
    <property type="entry name" value="DUF2071 FAMILY PROTEIN"/>
    <property type="match status" value="1"/>
</dbReference>
<dbReference type="EMBL" id="JBHSGP010000014">
    <property type="protein sequence ID" value="MFC4722704.1"/>
    <property type="molecule type" value="Genomic_DNA"/>
</dbReference>
<dbReference type="SUPFAM" id="SSF160104">
    <property type="entry name" value="Acetoacetate decarboxylase-like"/>
    <property type="match status" value="1"/>
</dbReference>
<proteinExistence type="predicted"/>
<evidence type="ECO:0000313" key="2">
    <source>
        <dbReference type="Proteomes" id="UP001595953"/>
    </source>
</evidence>
<sequence>MKARDILSQVKHRPFDHPTRPWKFYQEWNKALFFHWEVDPILIQELLPKGIELDIINGKTWISLVAFNMNHVGVRSILKIPHISDFHEINIRIYVRFNNKPGVYFLSMEGSKRSSCRVLKTLSRFPYEYAEMKRTETNYMSFNRKQDNYFNTTYKIENPPIIKDEIDVWLTERYAVFQDYKKSIITYDVHHLEWPLYNLNIDELEINYPKLNFLLKDSPTRVHYSPGVKVLTWSKKRHRI</sequence>
<dbReference type="Pfam" id="PF09844">
    <property type="entry name" value="DUF2071"/>
    <property type="match status" value="1"/>
</dbReference>